<dbReference type="AlphaFoldDB" id="A0AAC8QA02"/>
<evidence type="ECO:0000313" key="3">
    <source>
        <dbReference type="Proteomes" id="UP000035579"/>
    </source>
</evidence>
<dbReference type="KEGG" id="age:AA314_05379"/>
<protein>
    <submittedName>
        <fullName evidence="1">Uncharacterized protein</fullName>
    </submittedName>
</protein>
<dbReference type="RefSeq" id="WP_047857732.1">
    <property type="nucleotide sequence ID" value="NZ_CP011509.1"/>
</dbReference>
<reference evidence="1 3" key="1">
    <citation type="submission" date="2015-05" db="EMBL/GenBank/DDBJ databases">
        <title>Genome assembly of Archangium gephyra DSM 2261.</title>
        <authorList>
            <person name="Sharma G."/>
            <person name="Subramanian S."/>
        </authorList>
    </citation>
    <scope>NUCLEOTIDE SEQUENCE [LARGE SCALE GENOMIC DNA]</scope>
    <source>
        <strain evidence="1 3">DSM 2261</strain>
    </source>
</reference>
<dbReference type="Proteomes" id="UP000256345">
    <property type="component" value="Unassembled WGS sequence"/>
</dbReference>
<proteinExistence type="predicted"/>
<organism evidence="1 3">
    <name type="scientific">Archangium gephyra</name>
    <dbReference type="NCBI Taxonomy" id="48"/>
    <lineage>
        <taxon>Bacteria</taxon>
        <taxon>Pseudomonadati</taxon>
        <taxon>Myxococcota</taxon>
        <taxon>Myxococcia</taxon>
        <taxon>Myxococcales</taxon>
        <taxon>Cystobacterineae</taxon>
        <taxon>Archangiaceae</taxon>
        <taxon>Archangium</taxon>
    </lineage>
</organism>
<gene>
    <name evidence="1" type="ORF">AA314_05379</name>
    <name evidence="2" type="ORF">ATI61_1164</name>
</gene>
<name>A0AAC8QA02_9BACT</name>
<reference evidence="2 4" key="2">
    <citation type="submission" date="2018-08" db="EMBL/GenBank/DDBJ databases">
        <title>Genomic Encyclopedia of Archaeal and Bacterial Type Strains, Phase II (KMG-II): from individual species to whole genera.</title>
        <authorList>
            <person name="Goeker M."/>
        </authorList>
    </citation>
    <scope>NUCLEOTIDE SEQUENCE [LARGE SCALE GENOMIC DNA]</scope>
    <source>
        <strain evidence="2 4">DSM 2261</strain>
    </source>
</reference>
<accession>A0AAC8QA02</accession>
<dbReference type="EMBL" id="CP011509">
    <property type="protein sequence ID" value="AKJ03753.1"/>
    <property type="molecule type" value="Genomic_DNA"/>
</dbReference>
<evidence type="ECO:0000313" key="2">
    <source>
        <dbReference type="EMBL" id="REG23536.1"/>
    </source>
</evidence>
<dbReference type="Proteomes" id="UP000035579">
    <property type="component" value="Chromosome"/>
</dbReference>
<evidence type="ECO:0000313" key="1">
    <source>
        <dbReference type="EMBL" id="AKJ03753.1"/>
    </source>
</evidence>
<evidence type="ECO:0000313" key="4">
    <source>
        <dbReference type="Proteomes" id="UP000256345"/>
    </source>
</evidence>
<keyword evidence="4" id="KW-1185">Reference proteome</keyword>
<sequence length="213" mass="24138">MKEAIDPAHLDLNPLVAYYEERGWLCVGAKTDRDFIWFSPARGTEFPYVGEISWTTSVRSASKSALSTALVQQVTELMRLVQSPLAQVGMGQDFERKTRRWIPQEVGEKRVITVRDYSEGLAGLFWRNFYGPAFVRMFGERLDSLPAGCRQNLGEDLVLVQPYDLPTEAGTESGMARERELISLLGPECFYNHEHHTLPTRRPVLNALGQPLH</sequence>
<dbReference type="EMBL" id="QUMU01000016">
    <property type="protein sequence ID" value="REG23536.1"/>
    <property type="molecule type" value="Genomic_DNA"/>
</dbReference>